<protein>
    <submittedName>
        <fullName evidence="2">Uncharacterized protein</fullName>
    </submittedName>
</protein>
<feature type="region of interest" description="Disordered" evidence="1">
    <location>
        <begin position="104"/>
        <end position="132"/>
    </location>
</feature>
<keyword evidence="3" id="KW-1185">Reference proteome</keyword>
<reference evidence="3" key="1">
    <citation type="submission" date="2024-06" db="EMBL/GenBank/DDBJ databases">
        <title>Draft Genome Sequences of Epichloe bromicola Strains Isolated from Elymus ciliaris.</title>
        <authorList>
            <consortium name="Epichloe bromicola genome sequencing consortium"/>
            <person name="Miura A."/>
            <person name="Imano S."/>
            <person name="Ashida A."/>
            <person name="Sato I."/>
            <person name="Chiba S."/>
            <person name="Tanaka A."/>
            <person name="Camagna M."/>
            <person name="Takemoto D."/>
        </authorList>
    </citation>
    <scope>NUCLEOTIDE SEQUENCE [LARGE SCALE GENOMIC DNA]</scope>
    <source>
        <strain evidence="3">DP</strain>
    </source>
</reference>
<gene>
    <name evidence="2" type="primary">g935</name>
    <name evidence="2" type="ORF">EsDP_00000935</name>
</gene>
<feature type="region of interest" description="Disordered" evidence="1">
    <location>
        <begin position="1"/>
        <end position="79"/>
    </location>
</feature>
<feature type="region of interest" description="Disordered" evidence="1">
    <location>
        <begin position="272"/>
        <end position="296"/>
    </location>
</feature>
<evidence type="ECO:0000313" key="3">
    <source>
        <dbReference type="Proteomes" id="UP001562357"/>
    </source>
</evidence>
<evidence type="ECO:0000313" key="2">
    <source>
        <dbReference type="EMBL" id="GAB0132501.1"/>
    </source>
</evidence>
<sequence>MQGAPPTQMNTGNIHLAVVPSKSDLLEPRRKLKGESDDGDLLAPKLDDTVALPARPRSPPKFPRAPKHDSADLKPNDDDLMEWPLSLKTEDIKSLRVEICAQETDGESPKVEDKRVATHTKANMTPKELSTAEEVALQCADEFLRRLEHAVKRRYKDGTENDLMLWDDEIPSKKPKIEAAADDQDCEPGQEPVSNVDAFTPPCPVIATGTHSPGSEKFPSVQKLSQLFFDQMNNEPSVQFLFPSHAWEPAIQESRQSAMELWQAGLEIKTEDTCDDGQVVDRGGKENVSEAGLARD</sequence>
<organism evidence="2 3">
    <name type="scientific">Epichloe bromicola</name>
    <dbReference type="NCBI Taxonomy" id="79588"/>
    <lineage>
        <taxon>Eukaryota</taxon>
        <taxon>Fungi</taxon>
        <taxon>Dikarya</taxon>
        <taxon>Ascomycota</taxon>
        <taxon>Pezizomycotina</taxon>
        <taxon>Sordariomycetes</taxon>
        <taxon>Hypocreomycetidae</taxon>
        <taxon>Hypocreales</taxon>
        <taxon>Clavicipitaceae</taxon>
        <taxon>Epichloe</taxon>
    </lineage>
</organism>
<comment type="caution">
    <text evidence="2">The sequence shown here is derived from an EMBL/GenBank/DDBJ whole genome shotgun (WGS) entry which is preliminary data.</text>
</comment>
<feature type="compositionally biased region" description="Basic and acidic residues" evidence="1">
    <location>
        <begin position="282"/>
        <end position="296"/>
    </location>
</feature>
<feature type="compositionally biased region" description="Basic and acidic residues" evidence="1">
    <location>
        <begin position="66"/>
        <end position="77"/>
    </location>
</feature>
<proteinExistence type="predicted"/>
<dbReference type="EMBL" id="BAAFGZ010000019">
    <property type="protein sequence ID" value="GAB0132501.1"/>
    <property type="molecule type" value="Genomic_DNA"/>
</dbReference>
<feature type="compositionally biased region" description="Basic and acidic residues" evidence="1">
    <location>
        <begin position="24"/>
        <end position="36"/>
    </location>
</feature>
<name>A0ABQ0CGD9_9HYPO</name>
<accession>A0ABQ0CGD9</accession>
<feature type="region of interest" description="Disordered" evidence="1">
    <location>
        <begin position="177"/>
        <end position="218"/>
    </location>
</feature>
<dbReference type="Proteomes" id="UP001562357">
    <property type="component" value="Unassembled WGS sequence"/>
</dbReference>
<evidence type="ECO:0000256" key="1">
    <source>
        <dbReference type="SAM" id="MobiDB-lite"/>
    </source>
</evidence>
<feature type="compositionally biased region" description="Basic and acidic residues" evidence="1">
    <location>
        <begin position="107"/>
        <end position="116"/>
    </location>
</feature>
<feature type="compositionally biased region" description="Polar residues" evidence="1">
    <location>
        <begin position="1"/>
        <end position="13"/>
    </location>
</feature>